<sequence>MISNPSMQTYIHRNPISEACVLPLNFHLGSKSQDSQQLIKLWTVPQSGFQFCTYDGQFKDVLVIMVLVLLIIVE</sequence>
<dbReference type="AlphaFoldDB" id="A0AAD4XT68"/>
<dbReference type="Proteomes" id="UP001202328">
    <property type="component" value="Unassembled WGS sequence"/>
</dbReference>
<dbReference type="EMBL" id="JAJJMB010004763">
    <property type="protein sequence ID" value="KAI3941876.1"/>
    <property type="molecule type" value="Genomic_DNA"/>
</dbReference>
<evidence type="ECO:0000313" key="2">
    <source>
        <dbReference type="Proteomes" id="UP001202328"/>
    </source>
</evidence>
<organism evidence="1 2">
    <name type="scientific">Papaver atlanticum</name>
    <dbReference type="NCBI Taxonomy" id="357466"/>
    <lineage>
        <taxon>Eukaryota</taxon>
        <taxon>Viridiplantae</taxon>
        <taxon>Streptophyta</taxon>
        <taxon>Embryophyta</taxon>
        <taxon>Tracheophyta</taxon>
        <taxon>Spermatophyta</taxon>
        <taxon>Magnoliopsida</taxon>
        <taxon>Ranunculales</taxon>
        <taxon>Papaveraceae</taxon>
        <taxon>Papaveroideae</taxon>
        <taxon>Papaver</taxon>
    </lineage>
</organism>
<gene>
    <name evidence="1" type="ORF">MKW98_009086</name>
</gene>
<comment type="caution">
    <text evidence="1">The sequence shown here is derived from an EMBL/GenBank/DDBJ whole genome shotgun (WGS) entry which is preliminary data.</text>
</comment>
<protein>
    <submittedName>
        <fullName evidence="1">Uncharacterized protein</fullName>
    </submittedName>
</protein>
<reference evidence="1" key="1">
    <citation type="submission" date="2022-04" db="EMBL/GenBank/DDBJ databases">
        <title>A functionally conserved STORR gene fusion in Papaver species that diverged 16.8 million years ago.</title>
        <authorList>
            <person name="Catania T."/>
        </authorList>
    </citation>
    <scope>NUCLEOTIDE SEQUENCE</scope>
    <source>
        <strain evidence="1">S-188037</strain>
    </source>
</reference>
<keyword evidence="2" id="KW-1185">Reference proteome</keyword>
<evidence type="ECO:0000313" key="1">
    <source>
        <dbReference type="EMBL" id="KAI3941876.1"/>
    </source>
</evidence>
<accession>A0AAD4XT68</accession>
<proteinExistence type="predicted"/>
<name>A0AAD4XT68_9MAGN</name>